<reference evidence="1" key="1">
    <citation type="journal article" date="2012" name="J. Bacteriol.">
        <title>Genome sequences of type strains of seven species of the marine bacterium Pseudoalteromonas.</title>
        <authorList>
            <person name="Xie B.B."/>
            <person name="Shu Y.L."/>
            <person name="Qin Q.L."/>
            <person name="Rong J.C."/>
            <person name="Zhang X.Y."/>
            <person name="Chen X.L."/>
            <person name="Shi M."/>
            <person name="He H.L."/>
            <person name="Zhou B.C."/>
            <person name="Zhang Y.Z."/>
        </authorList>
    </citation>
    <scope>NUCLEOTIDE SEQUENCE [LARGE SCALE GENOMIC DNA]</scope>
    <source>
        <strain evidence="1">NCIMB 2128</strain>
    </source>
</reference>
<keyword evidence="2" id="KW-1185">Reference proteome</keyword>
<dbReference type="Gene3D" id="2.60.40.3440">
    <property type="match status" value="1"/>
</dbReference>
<gene>
    <name evidence="1" type="ORF">PUND_09419</name>
</gene>
<dbReference type="PROSITE" id="PS51257">
    <property type="entry name" value="PROKAR_LIPOPROTEIN"/>
    <property type="match status" value="1"/>
</dbReference>
<name>A0ABN0NIE4_9GAMM</name>
<protein>
    <recommendedName>
        <fullName evidence="3">Cadherin-like domain-containing protein</fullName>
    </recommendedName>
</protein>
<sequence>MHNLNLRHVCILSVSLIMAACSNDDDKNKSPTITNSAPSASDVILTTQTEVSISDMLRATDIDGDTLSYSLSSEPTLGVVEVNSDGSFTYTPNKETTGTDSFMFGVSDGISSQVNATVSITIEALQVEFAQFATDALNQQPTAEPLSVNGRVFTNTDTDVGDLISANGN</sequence>
<reference evidence="1" key="2">
    <citation type="submission" date="2013-04" db="EMBL/GenBank/DDBJ databases">
        <title>Genome sequence of Pseudoalteromonas undina.</title>
        <authorList>
            <person name="Xie B.-B."/>
            <person name="Rong J.-C."/>
            <person name="Qin Q.-L."/>
            <person name="Shu Y.-L."/>
            <person name="Zhang Y.-Z."/>
        </authorList>
    </citation>
    <scope>NUCLEOTIDE SEQUENCE</scope>
    <source>
        <strain evidence="1">NCIMB 2128</strain>
    </source>
</reference>
<proteinExistence type="predicted"/>
<comment type="caution">
    <text evidence="1">The sequence shown here is derived from an EMBL/GenBank/DDBJ whole genome shotgun (WGS) entry which is preliminary data.</text>
</comment>
<dbReference type="EMBL" id="AHCF02000017">
    <property type="protein sequence ID" value="ERG61320.1"/>
    <property type="molecule type" value="Genomic_DNA"/>
</dbReference>
<organism evidence="1 2">
    <name type="scientific">Pseudoalteromonas undina</name>
    <dbReference type="NCBI Taxonomy" id="43660"/>
    <lineage>
        <taxon>Bacteria</taxon>
        <taxon>Pseudomonadati</taxon>
        <taxon>Pseudomonadota</taxon>
        <taxon>Gammaproteobacteria</taxon>
        <taxon>Alteromonadales</taxon>
        <taxon>Pseudoalteromonadaceae</taxon>
        <taxon>Pseudoalteromonas</taxon>
    </lineage>
</organism>
<accession>A0ABN0NIE4</accession>
<evidence type="ECO:0008006" key="3">
    <source>
        <dbReference type="Google" id="ProtNLM"/>
    </source>
</evidence>
<dbReference type="Proteomes" id="UP000016534">
    <property type="component" value="Unassembled WGS sequence"/>
</dbReference>
<evidence type="ECO:0000313" key="2">
    <source>
        <dbReference type="Proteomes" id="UP000016534"/>
    </source>
</evidence>
<evidence type="ECO:0000313" key="1">
    <source>
        <dbReference type="EMBL" id="ERG61320.1"/>
    </source>
</evidence>
<dbReference type="Pfam" id="PF17963">
    <property type="entry name" value="Big_9"/>
    <property type="match status" value="1"/>
</dbReference>